<dbReference type="Proteomes" id="UP000198670">
    <property type="component" value="Unassembled WGS sequence"/>
</dbReference>
<accession>A0A1I3VMM3</accession>
<dbReference type="RefSeq" id="WP_177195306.1">
    <property type="nucleotide sequence ID" value="NZ_FOQO01000018.1"/>
</dbReference>
<dbReference type="Pfam" id="PF07980">
    <property type="entry name" value="SusD_RagB"/>
    <property type="match status" value="1"/>
</dbReference>
<name>A0A1I3VMM3_9SPHI</name>
<protein>
    <submittedName>
        <fullName evidence="8">SusD family protein</fullName>
    </submittedName>
</protein>
<dbReference type="EMBL" id="FOQO01000018">
    <property type="protein sequence ID" value="SFJ96422.1"/>
    <property type="molecule type" value="Genomic_DNA"/>
</dbReference>
<feature type="domain" description="SusD-like N-terminal" evidence="7">
    <location>
        <begin position="21"/>
        <end position="226"/>
    </location>
</feature>
<evidence type="ECO:0000256" key="5">
    <source>
        <dbReference type="ARBA" id="ARBA00023237"/>
    </source>
</evidence>
<dbReference type="GO" id="GO:0009279">
    <property type="term" value="C:cell outer membrane"/>
    <property type="evidence" value="ECO:0007669"/>
    <property type="project" value="UniProtKB-SubCell"/>
</dbReference>
<evidence type="ECO:0000313" key="9">
    <source>
        <dbReference type="Proteomes" id="UP000198670"/>
    </source>
</evidence>
<evidence type="ECO:0000256" key="2">
    <source>
        <dbReference type="ARBA" id="ARBA00006275"/>
    </source>
</evidence>
<dbReference type="InterPro" id="IPR033985">
    <property type="entry name" value="SusD-like_N"/>
</dbReference>
<dbReference type="InterPro" id="IPR012944">
    <property type="entry name" value="SusD_RagB_dom"/>
</dbReference>
<proteinExistence type="inferred from homology"/>
<dbReference type="InterPro" id="IPR011990">
    <property type="entry name" value="TPR-like_helical_dom_sf"/>
</dbReference>
<reference evidence="8 9" key="1">
    <citation type="submission" date="2016-10" db="EMBL/GenBank/DDBJ databases">
        <authorList>
            <person name="de Groot N.N."/>
        </authorList>
    </citation>
    <scope>NUCLEOTIDE SEQUENCE [LARGE SCALE GENOMIC DNA]</scope>
    <source>
        <strain evidence="8 9">RK1</strain>
    </source>
</reference>
<evidence type="ECO:0000256" key="1">
    <source>
        <dbReference type="ARBA" id="ARBA00004442"/>
    </source>
</evidence>
<dbReference type="STRING" id="1477437.SAMN05444682_11820"/>
<comment type="subcellular location">
    <subcellularLocation>
        <location evidence="1">Cell outer membrane</location>
    </subcellularLocation>
</comment>
<evidence type="ECO:0000259" key="6">
    <source>
        <dbReference type="Pfam" id="PF07980"/>
    </source>
</evidence>
<evidence type="ECO:0000256" key="4">
    <source>
        <dbReference type="ARBA" id="ARBA00023136"/>
    </source>
</evidence>
<dbReference type="PROSITE" id="PS51257">
    <property type="entry name" value="PROKAR_LIPOPROTEIN"/>
    <property type="match status" value="1"/>
</dbReference>
<dbReference type="SUPFAM" id="SSF48452">
    <property type="entry name" value="TPR-like"/>
    <property type="match status" value="1"/>
</dbReference>
<evidence type="ECO:0000313" key="8">
    <source>
        <dbReference type="EMBL" id="SFJ96422.1"/>
    </source>
</evidence>
<keyword evidence="5" id="KW-0998">Cell outer membrane</keyword>
<keyword evidence="9" id="KW-1185">Reference proteome</keyword>
<organism evidence="8 9">
    <name type="scientific">Parapedobacter indicus</name>
    <dbReference type="NCBI Taxonomy" id="1477437"/>
    <lineage>
        <taxon>Bacteria</taxon>
        <taxon>Pseudomonadati</taxon>
        <taxon>Bacteroidota</taxon>
        <taxon>Sphingobacteriia</taxon>
        <taxon>Sphingobacteriales</taxon>
        <taxon>Sphingobacteriaceae</taxon>
        <taxon>Parapedobacter</taxon>
    </lineage>
</organism>
<evidence type="ECO:0000259" key="7">
    <source>
        <dbReference type="Pfam" id="PF14322"/>
    </source>
</evidence>
<gene>
    <name evidence="8" type="ORF">SAMN05444682_11820</name>
</gene>
<evidence type="ECO:0000256" key="3">
    <source>
        <dbReference type="ARBA" id="ARBA00022729"/>
    </source>
</evidence>
<dbReference type="Gene3D" id="1.25.40.390">
    <property type="match status" value="1"/>
</dbReference>
<dbReference type="Pfam" id="PF14322">
    <property type="entry name" value="SusD-like_3"/>
    <property type="match status" value="1"/>
</dbReference>
<sequence length="455" mass="52170">MYYLKYSMLACCMALASCGKEFLDVKRDSKQVIPATIQDYQAILDYVSIMTTNTSHELGVIGGDEYYLADNIWSLLRDPYQKNGYIWAADVYENQDIDDWNEAYFRILYANMAVTGIKEVEKNAAEIPAWNNVLGSGLFFRAFNLYQLMQLFAPPYDHNTAAKDLGVPIRLEPDLTLYSHRATVEEVYQRIVGDLEEAEQLLPEIPLVKYRPSKSAVYALLAKTYLLMGDYAQAEAYADRCLAITSDLVDFNGVDASVSYPFAGEYEENPEIIFFCSMRNIQITATSRINIDTLLLAGYDDHDLRKSVYFRENSGRIVFKGSYRGSAVFFTGLATDEIYLIRAEAKARLGDRAGAMDDLNALRKHRYEKDYFVPIGDDDQIDVLQLVIEERRKELVLRGVRWEDLRRLNREERFAKTLVREVDGARYVLEPNSLRYVWPIPNSEVDLSGVQQNPR</sequence>
<comment type="similarity">
    <text evidence="2">Belongs to the SusD family.</text>
</comment>
<feature type="domain" description="RagB/SusD" evidence="6">
    <location>
        <begin position="337"/>
        <end position="454"/>
    </location>
</feature>
<keyword evidence="3" id="KW-0732">Signal</keyword>
<keyword evidence="4" id="KW-0472">Membrane</keyword>
<dbReference type="AlphaFoldDB" id="A0A1I3VMM3"/>